<proteinExistence type="predicted"/>
<accession>A0A173U4Z6</accession>
<feature type="chain" id="PRO_5039781385" evidence="1">
    <location>
        <begin position="24"/>
        <end position="547"/>
    </location>
</feature>
<evidence type="ECO:0000313" key="5">
    <source>
        <dbReference type="EMBL" id="MSB74679.1"/>
    </source>
</evidence>
<evidence type="ECO:0000313" key="6">
    <source>
        <dbReference type="Proteomes" id="UP000095591"/>
    </source>
</evidence>
<organism evidence="4 6">
    <name type="scientific">Parabacteroides distasonis</name>
    <dbReference type="NCBI Taxonomy" id="823"/>
    <lineage>
        <taxon>Bacteria</taxon>
        <taxon>Pseudomonadati</taxon>
        <taxon>Bacteroidota</taxon>
        <taxon>Bacteroidia</taxon>
        <taxon>Bacteroidales</taxon>
        <taxon>Tannerellaceae</taxon>
        <taxon>Parabacteroides</taxon>
    </lineage>
</organism>
<feature type="signal peptide" evidence="1">
    <location>
        <begin position="1"/>
        <end position="23"/>
    </location>
</feature>
<dbReference type="GO" id="GO:0005975">
    <property type="term" value="P:carbohydrate metabolic process"/>
    <property type="evidence" value="ECO:0007669"/>
    <property type="project" value="InterPro"/>
</dbReference>
<dbReference type="EMBL" id="WKMO01000015">
    <property type="protein sequence ID" value="MSB74679.1"/>
    <property type="molecule type" value="Genomic_DNA"/>
</dbReference>
<dbReference type="Proteomes" id="UP000441609">
    <property type="component" value="Unassembled WGS sequence"/>
</dbReference>
<dbReference type="Proteomes" id="UP000095591">
    <property type="component" value="Unassembled WGS sequence"/>
</dbReference>
<dbReference type="PANTHER" id="PTHR34987:SF4">
    <property type="entry name" value="ALPHA-L-RHAMNOSIDASE C-TERMINAL DOMAIN-CONTAINING PROTEIN"/>
    <property type="match status" value="1"/>
</dbReference>
<dbReference type="InterPro" id="IPR035396">
    <property type="entry name" value="Bac_rhamnosid6H"/>
</dbReference>
<gene>
    <name evidence="4" type="ORF">ERS852429_01892</name>
    <name evidence="5" type="ORF">GKD70_15565</name>
</gene>
<protein>
    <submittedName>
        <fullName evidence="4">Bacterial alpha-L-rhamnosidase</fullName>
    </submittedName>
</protein>
<dbReference type="AlphaFoldDB" id="A0A173U4Z6"/>
<reference evidence="4 6" key="1">
    <citation type="submission" date="2015-09" db="EMBL/GenBank/DDBJ databases">
        <authorList>
            <consortium name="Pathogen Informatics"/>
        </authorList>
    </citation>
    <scope>NUCLEOTIDE SEQUENCE [LARGE SCALE GENOMIC DNA]</scope>
    <source>
        <strain evidence="4 6">2789STDY5608872</strain>
    </source>
</reference>
<dbReference type="PANTHER" id="PTHR34987">
    <property type="entry name" value="C, PUTATIVE (AFU_ORTHOLOGUE AFUA_3G02880)-RELATED"/>
    <property type="match status" value="1"/>
</dbReference>
<dbReference type="SUPFAM" id="SSF48208">
    <property type="entry name" value="Six-hairpin glycosidases"/>
    <property type="match status" value="1"/>
</dbReference>
<sequence>MKRTHMKILLSLLCCVGVFTLSAQSRYFKESASWLQKSEACKPVLTYTEHKPVKRVTSIKDASAYQGWRMRDEGSTDLLFNESLKKHPSVIVDFGEHLTGYLDFSLKLLSQQVSDAPVRIKFTFAEVPSELNTPFDPYPGGLSRAWLQDEVMTLMTVPIEASIPRRVSFRYLKIELLGASSFDFAFDKLTFRAQTSAKTAPLPLASTTDPLIRKINEVGLLTLKECMQTVYEDGPKRDRRLWIGDLYLEALANAWSYKNHDLTKRCLYLLAALANDEGLLHATVLETPTPHPQNGTHCLDYSLLYNVALLEYLKETGDKEVALDLWPVVVRQIEMALRQYSDDWIYDMQKKPIYWLVFDWKDNYDRQASMQGLTAFSLEKSYELAKMLGKEKEARDWPRIAGQIKKAARKTFYDQKNGVIVSGPNRQVSYLSQVWMVLSETLTAKEGAKAMATVLSMPDACYPGCPYAYHYVMEALLKCGMRQEARSLLTSYWGGMVNKGADTFWEVYDPNNDELSPYGFFPINSYCHAWSCTPVYFINKYPEIFQR</sequence>
<keyword evidence="1" id="KW-0732">Signal</keyword>
<dbReference type="EMBL" id="CYXP01000004">
    <property type="protein sequence ID" value="CUN09406.1"/>
    <property type="molecule type" value="Genomic_DNA"/>
</dbReference>
<evidence type="ECO:0000313" key="7">
    <source>
        <dbReference type="Proteomes" id="UP000441609"/>
    </source>
</evidence>
<feature type="domain" description="Glycosyl hydrolase family 78 alpha-rhamnosidase N-terminal" evidence="3">
    <location>
        <begin position="52"/>
        <end position="193"/>
    </location>
</feature>
<reference evidence="5 7" key="2">
    <citation type="journal article" date="2019" name="Nat. Med.">
        <title>A library of human gut bacterial isolates paired with longitudinal multiomics data enables mechanistic microbiome research.</title>
        <authorList>
            <person name="Poyet M."/>
            <person name="Groussin M."/>
            <person name="Gibbons S.M."/>
            <person name="Avila-Pacheco J."/>
            <person name="Jiang X."/>
            <person name="Kearney S.M."/>
            <person name="Perrotta A.R."/>
            <person name="Berdy B."/>
            <person name="Zhao S."/>
            <person name="Lieberman T.D."/>
            <person name="Swanson P.K."/>
            <person name="Smith M."/>
            <person name="Roesemann S."/>
            <person name="Alexander J.E."/>
            <person name="Rich S.A."/>
            <person name="Livny J."/>
            <person name="Vlamakis H."/>
            <person name="Clish C."/>
            <person name="Bullock K."/>
            <person name="Deik A."/>
            <person name="Scott J."/>
            <person name="Pierce K.A."/>
            <person name="Xavier R.J."/>
            <person name="Alm E.J."/>
        </authorList>
    </citation>
    <scope>NUCLEOTIDE SEQUENCE [LARGE SCALE GENOMIC DNA]</scope>
    <source>
        <strain evidence="5 7">BIOML-A20</strain>
    </source>
</reference>
<evidence type="ECO:0000259" key="2">
    <source>
        <dbReference type="Pfam" id="PF17389"/>
    </source>
</evidence>
<evidence type="ECO:0000313" key="4">
    <source>
        <dbReference type="EMBL" id="CUN09406.1"/>
    </source>
</evidence>
<dbReference type="InterPro" id="IPR012341">
    <property type="entry name" value="6hp_glycosidase-like_sf"/>
</dbReference>
<dbReference type="OrthoDB" id="9815108at2"/>
<dbReference type="RefSeq" id="WP_005853887.1">
    <property type="nucleotide sequence ID" value="NZ_BQOC01000001.1"/>
</dbReference>
<feature type="domain" description="Alpha-L-rhamnosidase six-hairpin glycosidase" evidence="2">
    <location>
        <begin position="206"/>
        <end position="539"/>
    </location>
</feature>
<evidence type="ECO:0000256" key="1">
    <source>
        <dbReference type="SAM" id="SignalP"/>
    </source>
</evidence>
<evidence type="ECO:0000259" key="3">
    <source>
        <dbReference type="Pfam" id="PF21104"/>
    </source>
</evidence>
<name>A0A173U4Z6_PARDI</name>
<dbReference type="InterPro" id="IPR049164">
    <property type="entry name" value="Glyco_hydro_78_N"/>
</dbReference>
<dbReference type="Pfam" id="PF21104">
    <property type="entry name" value="Glyco_hydro_78_N"/>
    <property type="match status" value="1"/>
</dbReference>
<dbReference type="Pfam" id="PF17389">
    <property type="entry name" value="Bac_rhamnosid6H"/>
    <property type="match status" value="1"/>
</dbReference>
<dbReference type="Gene3D" id="1.50.10.10">
    <property type="match status" value="1"/>
</dbReference>
<dbReference type="InterPro" id="IPR008928">
    <property type="entry name" value="6-hairpin_glycosidase_sf"/>
</dbReference>